<accession>A0A7W9AN42</accession>
<organism evidence="2 3">
    <name type="scientific">Sphingomonas yantingensis</name>
    <dbReference type="NCBI Taxonomy" id="1241761"/>
    <lineage>
        <taxon>Bacteria</taxon>
        <taxon>Pseudomonadati</taxon>
        <taxon>Pseudomonadota</taxon>
        <taxon>Alphaproteobacteria</taxon>
        <taxon>Sphingomonadales</taxon>
        <taxon>Sphingomonadaceae</taxon>
        <taxon>Sphingomonas</taxon>
    </lineage>
</organism>
<evidence type="ECO:0000313" key="3">
    <source>
        <dbReference type="Proteomes" id="UP000557739"/>
    </source>
</evidence>
<protein>
    <recommendedName>
        <fullName evidence="4">DUF2497 domain-containing protein</fullName>
    </recommendedName>
</protein>
<gene>
    <name evidence="2" type="ORF">FHR19_000559</name>
</gene>
<comment type="caution">
    <text evidence="2">The sequence shown here is derived from an EMBL/GenBank/DDBJ whole genome shotgun (WGS) entry which is preliminary data.</text>
</comment>
<dbReference type="EMBL" id="JACIJJ010000001">
    <property type="protein sequence ID" value="MBB5697234.1"/>
    <property type="molecule type" value="Genomic_DNA"/>
</dbReference>
<evidence type="ECO:0000256" key="1">
    <source>
        <dbReference type="SAM" id="MobiDB-lite"/>
    </source>
</evidence>
<feature type="region of interest" description="Disordered" evidence="1">
    <location>
        <begin position="1"/>
        <end position="88"/>
    </location>
</feature>
<dbReference type="Proteomes" id="UP000557739">
    <property type="component" value="Unassembled WGS sequence"/>
</dbReference>
<evidence type="ECO:0000313" key="2">
    <source>
        <dbReference type="EMBL" id="MBB5697234.1"/>
    </source>
</evidence>
<proteinExistence type="predicted"/>
<name>A0A7W9AN42_9SPHN</name>
<reference evidence="2 3" key="1">
    <citation type="submission" date="2020-08" db="EMBL/GenBank/DDBJ databases">
        <title>Genomic Encyclopedia of Type Strains, Phase IV (KMG-IV): sequencing the most valuable type-strain genomes for metagenomic binning, comparative biology and taxonomic classification.</title>
        <authorList>
            <person name="Goeker M."/>
        </authorList>
    </citation>
    <scope>NUCLEOTIDE SEQUENCE [LARGE SCALE GENOMIC DNA]</scope>
    <source>
        <strain evidence="2 3">DSM 27244</strain>
    </source>
</reference>
<sequence>MGDLSNEPSMEDILSSIKRIIAEEGDPQSPRGRRIGRPAPPTVAEPEEDEAPETVLELNEPVTPPEPPRVEAPRPDPVPAEPPRAAAAPDPAILSARAAQATRGQLEALSRLIVKPETPGTDTLEGMVREMLKPMLSEWLDANLPRIVETMVAREIERIVGRQTG</sequence>
<dbReference type="RefSeq" id="WP_184024024.1">
    <property type="nucleotide sequence ID" value="NZ_JACIJJ010000001.1"/>
</dbReference>
<keyword evidence="3" id="KW-1185">Reference proteome</keyword>
<dbReference type="AlphaFoldDB" id="A0A7W9AN42"/>
<dbReference type="InterPro" id="IPR019632">
    <property type="entry name" value="DUF2497"/>
</dbReference>
<dbReference type="Pfam" id="PF10691">
    <property type="entry name" value="DUF2497"/>
    <property type="match status" value="1"/>
</dbReference>
<evidence type="ECO:0008006" key="4">
    <source>
        <dbReference type="Google" id="ProtNLM"/>
    </source>
</evidence>